<comment type="caution">
    <text evidence="1">The sequence shown here is derived from an EMBL/GenBank/DDBJ whole genome shotgun (WGS) entry which is preliminary data.</text>
</comment>
<sequence length="120" mass="12698">MPLIVDVKWREQYASHALNRKLAGVTDPGIYWGFVLAPGGGLSVAVSEGADPDYPVSVAVVERDGYSLTVRLDTTETVVIASAGTWYVVLEANYIVGQDSAATLKAVATRLSNLKDGNSA</sequence>
<dbReference type="RefSeq" id="WP_184049017.1">
    <property type="nucleotide sequence ID" value="NZ_JACIGK010000065.1"/>
</dbReference>
<dbReference type="AlphaFoldDB" id="A0A7W6RH37"/>
<name>A0A7W6RH37_9PROT</name>
<dbReference type="Proteomes" id="UP000554286">
    <property type="component" value="Unassembled WGS sequence"/>
</dbReference>
<organism evidence="1 2">
    <name type="scientific">Roseospira visakhapatnamensis</name>
    <dbReference type="NCBI Taxonomy" id="390880"/>
    <lineage>
        <taxon>Bacteria</taxon>
        <taxon>Pseudomonadati</taxon>
        <taxon>Pseudomonadota</taxon>
        <taxon>Alphaproteobacteria</taxon>
        <taxon>Rhodospirillales</taxon>
        <taxon>Rhodospirillaceae</taxon>
        <taxon>Roseospira</taxon>
    </lineage>
</organism>
<reference evidence="1 2" key="1">
    <citation type="submission" date="2020-08" db="EMBL/GenBank/DDBJ databases">
        <title>Genome sequencing of Purple Non-Sulfur Bacteria from various extreme environments.</title>
        <authorList>
            <person name="Mayer M."/>
        </authorList>
    </citation>
    <scope>NUCLEOTIDE SEQUENCE [LARGE SCALE GENOMIC DNA]</scope>
    <source>
        <strain evidence="1 2">JA131</strain>
    </source>
</reference>
<evidence type="ECO:0000313" key="2">
    <source>
        <dbReference type="Proteomes" id="UP000554286"/>
    </source>
</evidence>
<protein>
    <submittedName>
        <fullName evidence="1">Uncharacterized protein</fullName>
    </submittedName>
</protein>
<dbReference type="EMBL" id="JACIGK010000065">
    <property type="protein sequence ID" value="MBB4268230.1"/>
    <property type="molecule type" value="Genomic_DNA"/>
</dbReference>
<keyword evidence="2" id="KW-1185">Reference proteome</keyword>
<proteinExistence type="predicted"/>
<gene>
    <name evidence="1" type="ORF">GGD89_003894</name>
</gene>
<evidence type="ECO:0000313" key="1">
    <source>
        <dbReference type="EMBL" id="MBB4268230.1"/>
    </source>
</evidence>
<accession>A0A7W6RH37</accession>